<accession>A0A4R2S199</accession>
<name>A0A4R2S199_9BACL</name>
<sequence>MKKLFTYSIILSTALTIAGCSSDKAPSAQATKPNQTSEQKEAASEPSTEVPAFDDNSFLTIKKLTESGKGFNSGDFGIGSSIEDVQKKWGKPSATPNSSSKETTYTYNDKATEFKVTGGQITTISYYASDLIQFTSKDIISKLGQPTNTQESEAKTVLTYQTGGYKAIFICSNNGTDEYKLQAIDVMK</sequence>
<evidence type="ECO:0000256" key="1">
    <source>
        <dbReference type="SAM" id="MobiDB-lite"/>
    </source>
</evidence>
<reference evidence="3 4" key="1">
    <citation type="submission" date="2019-03" db="EMBL/GenBank/DDBJ databases">
        <title>Genomic Encyclopedia of Type Strains, Phase IV (KMG-IV): sequencing the most valuable type-strain genomes for metagenomic binning, comparative biology and taxonomic classification.</title>
        <authorList>
            <person name="Goeker M."/>
        </authorList>
    </citation>
    <scope>NUCLEOTIDE SEQUENCE [LARGE SCALE GENOMIC DNA]</scope>
    <source>
        <strain evidence="3 4">DSM 46831</strain>
    </source>
</reference>
<keyword evidence="4" id="KW-1185">Reference proteome</keyword>
<evidence type="ECO:0000256" key="2">
    <source>
        <dbReference type="SAM" id="SignalP"/>
    </source>
</evidence>
<evidence type="ECO:0000313" key="3">
    <source>
        <dbReference type="EMBL" id="TCP66071.1"/>
    </source>
</evidence>
<organism evidence="3 4">
    <name type="scientific">Baia soyae</name>
    <dbReference type="NCBI Taxonomy" id="1544746"/>
    <lineage>
        <taxon>Bacteria</taxon>
        <taxon>Bacillati</taxon>
        <taxon>Bacillota</taxon>
        <taxon>Bacilli</taxon>
        <taxon>Bacillales</taxon>
        <taxon>Thermoactinomycetaceae</taxon>
        <taxon>Baia</taxon>
    </lineage>
</organism>
<dbReference type="OrthoDB" id="9762883at2"/>
<dbReference type="RefSeq" id="WP_131849160.1">
    <property type="nucleotide sequence ID" value="NZ_SLXV01000027.1"/>
</dbReference>
<feature type="compositionally biased region" description="Polar residues" evidence="1">
    <location>
        <begin position="28"/>
        <end position="37"/>
    </location>
</feature>
<keyword evidence="2" id="KW-0732">Signal</keyword>
<dbReference type="InterPro" id="IPR025453">
    <property type="entry name" value="DUF4309"/>
</dbReference>
<dbReference type="AlphaFoldDB" id="A0A4R2S199"/>
<dbReference type="EMBL" id="SLXV01000027">
    <property type="protein sequence ID" value="TCP66071.1"/>
    <property type="molecule type" value="Genomic_DNA"/>
</dbReference>
<dbReference type="Pfam" id="PF14172">
    <property type="entry name" value="DUF4309"/>
    <property type="match status" value="1"/>
</dbReference>
<evidence type="ECO:0000313" key="4">
    <source>
        <dbReference type="Proteomes" id="UP000294746"/>
    </source>
</evidence>
<dbReference type="PROSITE" id="PS51257">
    <property type="entry name" value="PROKAR_LIPOPROTEIN"/>
    <property type="match status" value="1"/>
</dbReference>
<proteinExistence type="predicted"/>
<comment type="caution">
    <text evidence="3">The sequence shown here is derived from an EMBL/GenBank/DDBJ whole genome shotgun (WGS) entry which is preliminary data.</text>
</comment>
<feature type="signal peptide" evidence="2">
    <location>
        <begin position="1"/>
        <end position="18"/>
    </location>
</feature>
<dbReference type="Proteomes" id="UP000294746">
    <property type="component" value="Unassembled WGS sequence"/>
</dbReference>
<protein>
    <submittedName>
        <fullName evidence="3">Uncharacterized protein DUF4309</fullName>
    </submittedName>
</protein>
<feature type="chain" id="PRO_5038509135" evidence="2">
    <location>
        <begin position="19"/>
        <end position="188"/>
    </location>
</feature>
<feature type="region of interest" description="Disordered" evidence="1">
    <location>
        <begin position="22"/>
        <end position="52"/>
    </location>
</feature>
<gene>
    <name evidence="3" type="ORF">EDD57_1276</name>
</gene>